<accession>A0A1Y2LMC9</accession>
<protein>
    <submittedName>
        <fullName evidence="1">Uncharacterized protein</fullName>
    </submittedName>
</protein>
<evidence type="ECO:0000313" key="2">
    <source>
        <dbReference type="Proteomes" id="UP000193240"/>
    </source>
</evidence>
<reference evidence="1 2" key="1">
    <citation type="journal article" date="2017" name="Genome Announc.">
        <title>Genome sequence of the saprophytic ascomycete Epicoccum nigrum ICMP 19927 strain isolated from New Zealand.</title>
        <authorList>
            <person name="Fokin M."/>
            <person name="Fleetwood D."/>
            <person name="Weir B.S."/>
            <person name="Villas-Boas S.G."/>
        </authorList>
    </citation>
    <scope>NUCLEOTIDE SEQUENCE [LARGE SCALE GENOMIC DNA]</scope>
    <source>
        <strain evidence="1 2">ICMP 19927</strain>
    </source>
</reference>
<dbReference type="AlphaFoldDB" id="A0A1Y2LMC9"/>
<proteinExistence type="predicted"/>
<evidence type="ECO:0000313" key="1">
    <source>
        <dbReference type="EMBL" id="OSS44955.1"/>
    </source>
</evidence>
<dbReference type="Proteomes" id="UP000193240">
    <property type="component" value="Unassembled WGS sequence"/>
</dbReference>
<organism evidence="1 2">
    <name type="scientific">Epicoccum nigrum</name>
    <name type="common">Soil fungus</name>
    <name type="synonym">Epicoccum purpurascens</name>
    <dbReference type="NCBI Taxonomy" id="105696"/>
    <lineage>
        <taxon>Eukaryota</taxon>
        <taxon>Fungi</taxon>
        <taxon>Dikarya</taxon>
        <taxon>Ascomycota</taxon>
        <taxon>Pezizomycotina</taxon>
        <taxon>Dothideomycetes</taxon>
        <taxon>Pleosporomycetidae</taxon>
        <taxon>Pleosporales</taxon>
        <taxon>Pleosporineae</taxon>
        <taxon>Didymellaceae</taxon>
        <taxon>Epicoccum</taxon>
    </lineage>
</organism>
<keyword evidence="2" id="KW-1185">Reference proteome</keyword>
<name>A0A1Y2LMC9_EPING</name>
<dbReference type="InParanoid" id="A0A1Y2LMC9"/>
<dbReference type="EMBL" id="KZ107855">
    <property type="protein sequence ID" value="OSS44955.1"/>
    <property type="molecule type" value="Genomic_DNA"/>
</dbReference>
<sequence>MFPLRLPEVKYPRLRALFTPIPEGLQRHRRQIRMAHETLPQHVETMVHVHAPVFLWQLRAFPVVAAVEVLAHGVEAVQAVEDVWAAVDGGAERAAEGGEMDRIGHLGVVVQ</sequence>
<gene>
    <name evidence="1" type="ORF">B5807_09246</name>
</gene>